<comment type="caution">
    <text evidence="1">The sequence shown here is derived from an EMBL/GenBank/DDBJ whole genome shotgun (WGS) entry which is preliminary data.</text>
</comment>
<evidence type="ECO:0000313" key="2">
    <source>
        <dbReference type="Proteomes" id="UP001500064"/>
    </source>
</evidence>
<reference evidence="1 2" key="1">
    <citation type="journal article" date="2019" name="Int. J. Syst. Evol. Microbiol.">
        <title>The Global Catalogue of Microorganisms (GCM) 10K type strain sequencing project: providing services to taxonomists for standard genome sequencing and annotation.</title>
        <authorList>
            <consortium name="The Broad Institute Genomics Platform"/>
            <consortium name="The Broad Institute Genome Sequencing Center for Infectious Disease"/>
            <person name="Wu L."/>
            <person name="Ma J."/>
        </authorList>
    </citation>
    <scope>NUCLEOTIDE SEQUENCE [LARGE SCALE GENOMIC DNA]</scope>
    <source>
        <strain evidence="1 2">JCM 13929</strain>
    </source>
</reference>
<dbReference type="EMBL" id="BAAAMU010000196">
    <property type="protein sequence ID" value="GAA1693902.1"/>
    <property type="molecule type" value="Genomic_DNA"/>
</dbReference>
<sequence length="82" mass="8709">MVDRLGPDGVLIADETGFVKKGTGSAGESTNAEAMLHRSLNVNERRRIAYEAATGEIIVFAQTGGATWHGYVVTWHGSSSTT</sequence>
<evidence type="ECO:0000313" key="1">
    <source>
        <dbReference type="EMBL" id="GAA1693902.1"/>
    </source>
</evidence>
<gene>
    <name evidence="1" type="ORF">GCM10009733_107150</name>
</gene>
<accession>A0ABN2HUS8</accession>
<evidence type="ECO:0008006" key="3">
    <source>
        <dbReference type="Google" id="ProtNLM"/>
    </source>
</evidence>
<dbReference type="Proteomes" id="UP001500064">
    <property type="component" value="Unassembled WGS sequence"/>
</dbReference>
<name>A0ABN2HUS8_9ACTN</name>
<keyword evidence="2" id="KW-1185">Reference proteome</keyword>
<protein>
    <recommendedName>
        <fullName evidence="3">Transposase IS701-like DDE domain-containing protein</fullName>
    </recommendedName>
</protein>
<proteinExistence type="predicted"/>
<organism evidence="1 2">
    <name type="scientific">Nonomuraea maheshkhaliensis</name>
    <dbReference type="NCBI Taxonomy" id="419590"/>
    <lineage>
        <taxon>Bacteria</taxon>
        <taxon>Bacillati</taxon>
        <taxon>Actinomycetota</taxon>
        <taxon>Actinomycetes</taxon>
        <taxon>Streptosporangiales</taxon>
        <taxon>Streptosporangiaceae</taxon>
        <taxon>Nonomuraea</taxon>
    </lineage>
</organism>